<dbReference type="Pfam" id="PF04347">
    <property type="entry name" value="FliO"/>
    <property type="match status" value="1"/>
</dbReference>
<evidence type="ECO:0000256" key="3">
    <source>
        <dbReference type="ARBA" id="ARBA00022475"/>
    </source>
</evidence>
<evidence type="ECO:0000313" key="10">
    <source>
        <dbReference type="EMBL" id="MXP10452.1"/>
    </source>
</evidence>
<comment type="subcellular location">
    <subcellularLocation>
        <location evidence="1">Bacterial flagellum basal body</location>
    </subcellularLocation>
    <subcellularLocation>
        <location evidence="2">Cell membrane</location>
    </subcellularLocation>
</comment>
<dbReference type="GO" id="GO:0044781">
    <property type="term" value="P:bacterial-type flagellum organization"/>
    <property type="evidence" value="ECO:0007669"/>
    <property type="project" value="InterPro"/>
</dbReference>
<keyword evidence="3" id="KW-1003">Cell membrane</keyword>
<dbReference type="RefSeq" id="WP_160617051.1">
    <property type="nucleotide sequence ID" value="NZ_WTYR01000001.1"/>
</dbReference>
<evidence type="ECO:0000256" key="6">
    <source>
        <dbReference type="ARBA" id="ARBA00023136"/>
    </source>
</evidence>
<dbReference type="GO" id="GO:0009425">
    <property type="term" value="C:bacterial-type flagellum basal body"/>
    <property type="evidence" value="ECO:0007669"/>
    <property type="project" value="UniProtKB-SubCell"/>
</dbReference>
<dbReference type="AlphaFoldDB" id="A0A6I4U7N3"/>
<dbReference type="Proteomes" id="UP000429229">
    <property type="component" value="Unassembled WGS sequence"/>
</dbReference>
<reference evidence="10 11" key="1">
    <citation type="submission" date="2019-12" db="EMBL/GenBank/DDBJ databases">
        <title>Genomic-based taxomic classification of the family Erythrobacteraceae.</title>
        <authorList>
            <person name="Xu L."/>
        </authorList>
    </citation>
    <scope>NUCLEOTIDE SEQUENCE [LARGE SCALE GENOMIC DNA]</scope>
    <source>
        <strain evidence="10 11">LMG 29519</strain>
    </source>
</reference>
<evidence type="ECO:0000256" key="4">
    <source>
        <dbReference type="ARBA" id="ARBA00022692"/>
    </source>
</evidence>
<protein>
    <submittedName>
        <fullName evidence="10">Flagellar biogenesis protein</fullName>
    </submittedName>
</protein>
<keyword evidence="11" id="KW-1185">Reference proteome</keyword>
<keyword evidence="4 9" id="KW-0812">Transmembrane</keyword>
<keyword evidence="10" id="KW-0966">Cell projection</keyword>
<keyword evidence="6 9" id="KW-0472">Membrane</keyword>
<dbReference type="OrthoDB" id="8456606at2"/>
<dbReference type="PANTHER" id="PTHR38766:SF1">
    <property type="entry name" value="FLAGELLAR PROTEIN FLIO"/>
    <property type="match status" value="1"/>
</dbReference>
<accession>A0A6I4U7N3</accession>
<proteinExistence type="inferred from homology"/>
<dbReference type="GO" id="GO:0005886">
    <property type="term" value="C:plasma membrane"/>
    <property type="evidence" value="ECO:0007669"/>
    <property type="project" value="UniProtKB-SubCell"/>
</dbReference>
<dbReference type="InterPro" id="IPR022781">
    <property type="entry name" value="Flagellar_biosynth_FliO"/>
</dbReference>
<dbReference type="PANTHER" id="PTHR38766">
    <property type="entry name" value="FLAGELLAR PROTEIN FLIO"/>
    <property type="match status" value="1"/>
</dbReference>
<organism evidence="10 11">
    <name type="scientific">Alteriqipengyuania halimionae</name>
    <dbReference type="NCBI Taxonomy" id="1926630"/>
    <lineage>
        <taxon>Bacteria</taxon>
        <taxon>Pseudomonadati</taxon>
        <taxon>Pseudomonadota</taxon>
        <taxon>Alphaproteobacteria</taxon>
        <taxon>Sphingomonadales</taxon>
        <taxon>Erythrobacteraceae</taxon>
        <taxon>Alteriqipengyuania</taxon>
    </lineage>
</organism>
<keyword evidence="10" id="KW-0282">Flagellum</keyword>
<dbReference type="EMBL" id="WTYR01000001">
    <property type="protein sequence ID" value="MXP10452.1"/>
    <property type="molecule type" value="Genomic_DNA"/>
</dbReference>
<evidence type="ECO:0000256" key="8">
    <source>
        <dbReference type="ARBA" id="ARBA00037937"/>
    </source>
</evidence>
<dbReference type="InterPro" id="IPR052205">
    <property type="entry name" value="FliO/MopB"/>
</dbReference>
<keyword evidence="10" id="KW-0969">Cilium</keyword>
<feature type="transmembrane region" description="Helical" evidence="9">
    <location>
        <begin position="6"/>
        <end position="27"/>
    </location>
</feature>
<evidence type="ECO:0000256" key="9">
    <source>
        <dbReference type="SAM" id="Phobius"/>
    </source>
</evidence>
<name>A0A6I4U7N3_9SPHN</name>
<gene>
    <name evidence="10" type="ORF">GRI68_09710</name>
</gene>
<sequence length="138" mass="15455">MDSLILLRTFGALALLIGLLAGALWIVRRFEIRLPGAVARQSERRLELVERLGIDQRRSAILIRRDDREHLLIISPEGQTVVETLSCPAPDARARQKTSDRRDIPPLPDSFTALLDRKLTGAKCACPRGGSRPPKRDR</sequence>
<keyword evidence="7" id="KW-0975">Bacterial flagellum</keyword>
<comment type="caution">
    <text evidence="10">The sequence shown here is derived from an EMBL/GenBank/DDBJ whole genome shotgun (WGS) entry which is preliminary data.</text>
</comment>
<keyword evidence="5 9" id="KW-1133">Transmembrane helix</keyword>
<comment type="similarity">
    <text evidence="8">Belongs to the FliO/MopB family.</text>
</comment>
<evidence type="ECO:0000256" key="1">
    <source>
        <dbReference type="ARBA" id="ARBA00004117"/>
    </source>
</evidence>
<evidence type="ECO:0000256" key="7">
    <source>
        <dbReference type="ARBA" id="ARBA00023143"/>
    </source>
</evidence>
<evidence type="ECO:0000313" key="11">
    <source>
        <dbReference type="Proteomes" id="UP000429229"/>
    </source>
</evidence>
<evidence type="ECO:0000256" key="5">
    <source>
        <dbReference type="ARBA" id="ARBA00022989"/>
    </source>
</evidence>
<evidence type="ECO:0000256" key="2">
    <source>
        <dbReference type="ARBA" id="ARBA00004236"/>
    </source>
</evidence>